<dbReference type="SUPFAM" id="SSF46689">
    <property type="entry name" value="Homeodomain-like"/>
    <property type="match status" value="1"/>
</dbReference>
<dbReference type="RefSeq" id="WP_148581855.1">
    <property type="nucleotide sequence ID" value="NZ_SDKK01000097.1"/>
</dbReference>
<dbReference type="PANTHER" id="PTHR33215">
    <property type="entry name" value="PROTEIN DISTAL ANTENNA"/>
    <property type="match status" value="1"/>
</dbReference>
<dbReference type="OrthoDB" id="9810995at2"/>
<dbReference type="Proteomes" id="UP000389128">
    <property type="component" value="Unassembled WGS sequence"/>
</dbReference>
<evidence type="ECO:0000256" key="1">
    <source>
        <dbReference type="SAM" id="Coils"/>
    </source>
</evidence>
<accession>A0A6C2C249</accession>
<proteinExistence type="predicted"/>
<dbReference type="Pfam" id="PF01527">
    <property type="entry name" value="HTH_Tnp_1"/>
    <property type="match status" value="1"/>
</dbReference>
<evidence type="ECO:0000313" key="2">
    <source>
        <dbReference type="EMBL" id="TYC48130.1"/>
    </source>
</evidence>
<name>A0A6C2C249_9RHOO</name>
<dbReference type="GO" id="GO:0003677">
    <property type="term" value="F:DNA binding"/>
    <property type="evidence" value="ECO:0007669"/>
    <property type="project" value="InterPro"/>
</dbReference>
<dbReference type="Gene3D" id="1.10.10.60">
    <property type="entry name" value="Homeodomain-like"/>
    <property type="match status" value="1"/>
</dbReference>
<organism evidence="2 3">
    <name type="scientific">Zoogloea oleivorans</name>
    <dbReference type="NCBI Taxonomy" id="1552750"/>
    <lineage>
        <taxon>Bacteria</taxon>
        <taxon>Pseudomonadati</taxon>
        <taxon>Pseudomonadota</taxon>
        <taxon>Betaproteobacteria</taxon>
        <taxon>Rhodocyclales</taxon>
        <taxon>Zoogloeaceae</taxon>
        <taxon>Zoogloea</taxon>
    </lineage>
</organism>
<dbReference type="EMBL" id="SDKK01000097">
    <property type="protein sequence ID" value="TYC48130.1"/>
    <property type="molecule type" value="Genomic_DNA"/>
</dbReference>
<dbReference type="GO" id="GO:0004803">
    <property type="term" value="F:transposase activity"/>
    <property type="evidence" value="ECO:0007669"/>
    <property type="project" value="InterPro"/>
</dbReference>
<dbReference type="InterPro" id="IPR051839">
    <property type="entry name" value="RD_transcriptional_regulator"/>
</dbReference>
<comment type="caution">
    <text evidence="2">The sequence shown here is derived from an EMBL/GenBank/DDBJ whole genome shotgun (WGS) entry which is preliminary data.</text>
</comment>
<feature type="coiled-coil region" evidence="1">
    <location>
        <begin position="62"/>
        <end position="89"/>
    </location>
</feature>
<dbReference type="PANTHER" id="PTHR33215:SF12">
    <property type="entry name" value="TRANSPOSASE INSN FOR INSERTION SEQUENCE ELEMENT IS911A-RELATED"/>
    <property type="match status" value="1"/>
</dbReference>
<keyword evidence="3" id="KW-1185">Reference proteome</keyword>
<dbReference type="GO" id="GO:0006313">
    <property type="term" value="P:DNA transposition"/>
    <property type="evidence" value="ECO:0007669"/>
    <property type="project" value="InterPro"/>
</dbReference>
<dbReference type="InterPro" id="IPR009057">
    <property type="entry name" value="Homeodomain-like_sf"/>
</dbReference>
<protein>
    <submittedName>
        <fullName evidence="2">Transposase</fullName>
    </submittedName>
</protein>
<reference evidence="2 3" key="1">
    <citation type="submission" date="2019-01" db="EMBL/GenBank/DDBJ databases">
        <title>Zoogloea oleivorans genome sequencing and assembly.</title>
        <authorList>
            <person name="Tancsics A."/>
            <person name="Farkas M."/>
            <person name="Kriszt B."/>
            <person name="Maroti G."/>
            <person name="Horvath B."/>
        </authorList>
    </citation>
    <scope>NUCLEOTIDE SEQUENCE [LARGE SCALE GENOMIC DNA]</scope>
    <source>
        <strain evidence="2 3">Buc</strain>
    </source>
</reference>
<evidence type="ECO:0000313" key="3">
    <source>
        <dbReference type="Proteomes" id="UP000389128"/>
    </source>
</evidence>
<dbReference type="AlphaFoldDB" id="A0A6C2C249"/>
<dbReference type="InterPro" id="IPR002514">
    <property type="entry name" value="Transposase_8"/>
</dbReference>
<keyword evidence="1" id="KW-0175">Coiled coil</keyword>
<sequence length="98" mass="11201">MKQKRRAFDASFKLQVVQMIKDQGLSVGQVCRDMGLGETAVRRWLVQLDAEQSGQAGIGKPLTVEQQRIRQLEAENRQLRQDNDLLKKASAFFARELK</sequence>
<gene>
    <name evidence="2" type="ORF">ETQ85_25910</name>
</gene>